<dbReference type="EMBL" id="BGPR01000262">
    <property type="protein sequence ID" value="GBM08885.1"/>
    <property type="molecule type" value="Genomic_DNA"/>
</dbReference>
<gene>
    <name evidence="1" type="ORF">AVEN_57435_1</name>
</gene>
<proteinExistence type="predicted"/>
<reference evidence="1 2" key="1">
    <citation type="journal article" date="2019" name="Sci. Rep.">
        <title>Orb-weaving spider Araneus ventricosus genome elucidates the spidroin gene catalogue.</title>
        <authorList>
            <person name="Kono N."/>
            <person name="Nakamura H."/>
            <person name="Ohtoshi R."/>
            <person name="Moran D.A.P."/>
            <person name="Shinohara A."/>
            <person name="Yoshida Y."/>
            <person name="Fujiwara M."/>
            <person name="Mori M."/>
            <person name="Tomita M."/>
            <person name="Arakawa K."/>
        </authorList>
    </citation>
    <scope>NUCLEOTIDE SEQUENCE [LARGE SCALE GENOMIC DNA]</scope>
</reference>
<comment type="caution">
    <text evidence="1">The sequence shown here is derived from an EMBL/GenBank/DDBJ whole genome shotgun (WGS) entry which is preliminary data.</text>
</comment>
<keyword evidence="2" id="KW-1185">Reference proteome</keyword>
<name>A0A4Y2D021_ARAVE</name>
<sequence>MDTVSRRYRKLKGRPSERKRLCASNISKRWEKDKIENSNISVCVENCVSNECKEKKNSVNISATKWEVLTSTSASTSNAIEKNSYVIMNNSMWSSLLSNTKCDECNMCSLDVTSYGTYGFSSKIELKC</sequence>
<dbReference type="Proteomes" id="UP000499080">
    <property type="component" value="Unassembled WGS sequence"/>
</dbReference>
<evidence type="ECO:0000313" key="2">
    <source>
        <dbReference type="Proteomes" id="UP000499080"/>
    </source>
</evidence>
<organism evidence="1 2">
    <name type="scientific">Araneus ventricosus</name>
    <name type="common">Orbweaver spider</name>
    <name type="synonym">Epeira ventricosa</name>
    <dbReference type="NCBI Taxonomy" id="182803"/>
    <lineage>
        <taxon>Eukaryota</taxon>
        <taxon>Metazoa</taxon>
        <taxon>Ecdysozoa</taxon>
        <taxon>Arthropoda</taxon>
        <taxon>Chelicerata</taxon>
        <taxon>Arachnida</taxon>
        <taxon>Araneae</taxon>
        <taxon>Araneomorphae</taxon>
        <taxon>Entelegynae</taxon>
        <taxon>Araneoidea</taxon>
        <taxon>Araneidae</taxon>
        <taxon>Araneus</taxon>
    </lineage>
</organism>
<protein>
    <submittedName>
        <fullName evidence="1">Uncharacterized protein</fullName>
    </submittedName>
</protein>
<dbReference type="AlphaFoldDB" id="A0A4Y2D021"/>
<evidence type="ECO:0000313" key="1">
    <source>
        <dbReference type="EMBL" id="GBM08885.1"/>
    </source>
</evidence>
<accession>A0A4Y2D021</accession>